<reference evidence="1" key="1">
    <citation type="submission" date="2020-03" db="EMBL/GenBank/DDBJ databases">
        <authorList>
            <person name="Chebbi M.A."/>
            <person name="Drezen J.M."/>
        </authorList>
    </citation>
    <scope>NUCLEOTIDE SEQUENCE</scope>
    <source>
        <tissue evidence="1">Whole body</tissue>
    </source>
</reference>
<evidence type="ECO:0000313" key="1">
    <source>
        <dbReference type="EMBL" id="KAG8039716.1"/>
    </source>
</evidence>
<dbReference type="AlphaFoldDB" id="A0A8J5QUU3"/>
<reference evidence="1" key="2">
    <citation type="submission" date="2021-04" db="EMBL/GenBank/DDBJ databases">
        <title>Genome-wide patterns of bracovirus chromosomal integration into multiple host tissues during parasitism.</title>
        <authorList>
            <person name="Chebbi M.A.C."/>
        </authorList>
    </citation>
    <scope>NUCLEOTIDE SEQUENCE</scope>
    <source>
        <tissue evidence="1">Whole body</tissue>
    </source>
</reference>
<evidence type="ECO:0000313" key="2">
    <source>
        <dbReference type="Proteomes" id="UP000729913"/>
    </source>
</evidence>
<dbReference type="EMBL" id="JAAOIC020000032">
    <property type="protein sequence ID" value="KAG8039716.1"/>
    <property type="molecule type" value="Genomic_DNA"/>
</dbReference>
<sequence>MDLCKLIYKMVQLKSNSLG</sequence>
<keyword evidence="2" id="KW-1185">Reference proteome</keyword>
<name>A0A8J5QUU3_9HYME</name>
<organism evidence="1 2">
    <name type="scientific">Cotesia typhae</name>
    <dbReference type="NCBI Taxonomy" id="2053667"/>
    <lineage>
        <taxon>Eukaryota</taxon>
        <taxon>Metazoa</taxon>
        <taxon>Ecdysozoa</taxon>
        <taxon>Arthropoda</taxon>
        <taxon>Hexapoda</taxon>
        <taxon>Insecta</taxon>
        <taxon>Pterygota</taxon>
        <taxon>Neoptera</taxon>
        <taxon>Endopterygota</taxon>
        <taxon>Hymenoptera</taxon>
        <taxon>Apocrita</taxon>
        <taxon>Ichneumonoidea</taxon>
        <taxon>Braconidae</taxon>
        <taxon>Microgastrinae</taxon>
        <taxon>Cotesia</taxon>
    </lineage>
</organism>
<dbReference type="Proteomes" id="UP000729913">
    <property type="component" value="Unassembled WGS sequence"/>
</dbReference>
<comment type="caution">
    <text evidence="1">The sequence shown here is derived from an EMBL/GenBank/DDBJ whole genome shotgun (WGS) entry which is preliminary data.</text>
</comment>
<accession>A0A8J5QUU3</accession>
<gene>
    <name evidence="1" type="ORF">G9C98_000445</name>
</gene>
<protein>
    <submittedName>
        <fullName evidence="1">Uncharacterized protein</fullName>
    </submittedName>
</protein>
<proteinExistence type="predicted"/>